<dbReference type="STRING" id="1458985.BJP34_30780"/>
<dbReference type="InterPro" id="IPR019290">
    <property type="entry name" value="GlycosylTrfase-like_prok"/>
</dbReference>
<dbReference type="OrthoDB" id="9812327at2"/>
<dbReference type="Proteomes" id="UP000177870">
    <property type="component" value="Chromosome"/>
</dbReference>
<sequence>MKASLISIIIPVYNDEKTIKQTIESVLNQTFSNFELIVIDDGSKDSTWPIISSIKDARLKIFSYPNAGVNRARNRGLSHASGDYIAFLDADDLWHPDKLEFQLNALQANPQAAVAYSWTNYIDESGQFLRRGNHITLNGNVYPQLLLTDFLENGSNVLICRKAFDTVGQFDESLTQAEDWHMWLRLAAHYPFVAVPYPHILYRVSANSASSDTSKMEAGCLQVIERAFAAAPDSLQYLKKHSLANLYKYLIFKALESSSQRHQTLAALRFIGHAIRYDPSFLLTRTTLKVFLKVILLLILPAPQSTALLNRFPKLSNTSTILGYLRTKP</sequence>
<dbReference type="RefSeq" id="WP_070395630.1">
    <property type="nucleotide sequence ID" value="NZ_CP017599.1"/>
</dbReference>
<accession>A0A1D8U0A9</accession>
<evidence type="ECO:0000259" key="1">
    <source>
        <dbReference type="Pfam" id="PF10111"/>
    </source>
</evidence>
<dbReference type="Pfam" id="PF10111">
    <property type="entry name" value="Glyco_tranf_2_2"/>
    <property type="match status" value="1"/>
</dbReference>
<dbReference type="EMBL" id="CP017599">
    <property type="protein sequence ID" value="AOX03244.1"/>
    <property type="molecule type" value="Genomic_DNA"/>
</dbReference>
<keyword evidence="2" id="KW-0808">Transferase</keyword>
<dbReference type="KEGG" id="mpro:BJP34_30780"/>
<dbReference type="SUPFAM" id="SSF53448">
    <property type="entry name" value="Nucleotide-diphospho-sugar transferases"/>
    <property type="match status" value="1"/>
</dbReference>
<dbReference type="AlphaFoldDB" id="A0A1D8U0A9"/>
<dbReference type="PANTHER" id="PTHR22916:SF3">
    <property type="entry name" value="UDP-GLCNAC:BETAGAL BETA-1,3-N-ACETYLGLUCOSAMINYLTRANSFERASE-LIKE PROTEIN 1"/>
    <property type="match status" value="1"/>
</dbReference>
<name>A0A1D8U0A9_9CYAN</name>
<reference evidence="3" key="1">
    <citation type="submission" date="2016-10" db="EMBL/GenBank/DDBJ databases">
        <title>Comparative genomics uncovers the prolific and rare metabolic potential of the cyanobacterial genus Moorea.</title>
        <authorList>
            <person name="Leao T."/>
            <person name="Castelao G."/>
            <person name="Korobeynikov A."/>
            <person name="Monroe E.A."/>
            <person name="Podell S."/>
            <person name="Glukhov E."/>
            <person name="Allen E."/>
            <person name="Gerwick W.H."/>
            <person name="Gerwick L."/>
        </authorList>
    </citation>
    <scope>NUCLEOTIDE SEQUENCE [LARGE SCALE GENOMIC DNA]</scope>
    <source>
        <strain evidence="3">PAL-8-15-08-1</strain>
    </source>
</reference>
<protein>
    <submittedName>
        <fullName evidence="2">Glycosyl transferase family A</fullName>
    </submittedName>
</protein>
<dbReference type="PANTHER" id="PTHR22916">
    <property type="entry name" value="GLYCOSYLTRANSFERASE"/>
    <property type="match status" value="1"/>
</dbReference>
<dbReference type="GO" id="GO:0016757">
    <property type="term" value="F:glycosyltransferase activity"/>
    <property type="evidence" value="ECO:0007669"/>
    <property type="project" value="UniProtKB-ARBA"/>
</dbReference>
<dbReference type="Gene3D" id="3.90.550.10">
    <property type="entry name" value="Spore Coat Polysaccharide Biosynthesis Protein SpsA, Chain A"/>
    <property type="match status" value="1"/>
</dbReference>
<organism evidence="2 3">
    <name type="scientific">Moorena producens PAL-8-15-08-1</name>
    <dbReference type="NCBI Taxonomy" id="1458985"/>
    <lineage>
        <taxon>Bacteria</taxon>
        <taxon>Bacillati</taxon>
        <taxon>Cyanobacteriota</taxon>
        <taxon>Cyanophyceae</taxon>
        <taxon>Coleofasciculales</taxon>
        <taxon>Coleofasciculaceae</taxon>
        <taxon>Moorena</taxon>
    </lineage>
</organism>
<feature type="domain" description="Glycosyltransferase 2-like prokaryotic type" evidence="1">
    <location>
        <begin position="7"/>
        <end position="253"/>
    </location>
</feature>
<evidence type="ECO:0000313" key="2">
    <source>
        <dbReference type="EMBL" id="AOX03244.1"/>
    </source>
</evidence>
<gene>
    <name evidence="2" type="ORF">BJP34_30780</name>
</gene>
<evidence type="ECO:0000313" key="3">
    <source>
        <dbReference type="Proteomes" id="UP000177870"/>
    </source>
</evidence>
<dbReference type="InterPro" id="IPR029044">
    <property type="entry name" value="Nucleotide-diphossugar_trans"/>
</dbReference>
<proteinExistence type="predicted"/>